<dbReference type="PROSITE" id="PS01348">
    <property type="entry name" value="MRAY_2"/>
    <property type="match status" value="1"/>
</dbReference>
<dbReference type="InterPro" id="IPR000715">
    <property type="entry name" value="Glycosyl_transferase_4"/>
</dbReference>
<dbReference type="PANTHER" id="PTHR22926:SF3">
    <property type="entry name" value="UNDECAPRENYL-PHOSPHATE ALPHA-N-ACETYLGLUCOSAMINYL 1-PHOSPHATE TRANSFERASE"/>
    <property type="match status" value="1"/>
</dbReference>
<dbReference type="EC" id="2.7.8.33" evidence="9"/>
<feature type="transmembrane region" description="Helical" evidence="8">
    <location>
        <begin position="340"/>
        <end position="360"/>
    </location>
</feature>
<sequence>MRLYLLIFAIAALVSGGASYIVYKLSTKYRLAPAVRERDVHSTPTPRLGGIAMFCGMLVAFAVASQIPLPIFSIIFADPGPIWAILGAALLIVVVGIADDIWDLDWMIKLGAQMLAAGLLAWQSIQIVSLPIGNSIAIASPLANFVLTVFLVVLVMNAINFIDGLDGLVAGVAIIANGVFFIYSFLLVQQTSPNNHFNLASLIAVILVGVCVGFLPFNWHKARMFMGDSGALLVGLMMAVSTISVTGQLNPGSLDTKVLLAAYIPIILPFAVMTVPLLDFSLAVIRRVQAGKSPFTADRKHLHHRLLDMGHSHLQAVLIFYAWTAVISIGFLFIFISQSFLFPLIFMGVGFLGCLAMTLAPLGRRKRTEIEVQLADVDSAAADVLAPYDPLDEASEKRIKLDD</sequence>
<feature type="transmembrane region" description="Helical" evidence="8">
    <location>
        <begin position="261"/>
        <end position="285"/>
    </location>
</feature>
<evidence type="ECO:0000313" key="10">
    <source>
        <dbReference type="Proteomes" id="UP000541033"/>
    </source>
</evidence>
<accession>A0A7X5R4T4</accession>
<evidence type="ECO:0000256" key="8">
    <source>
        <dbReference type="SAM" id="Phobius"/>
    </source>
</evidence>
<dbReference type="GO" id="GO:0044038">
    <property type="term" value="P:cell wall macromolecule biosynthetic process"/>
    <property type="evidence" value="ECO:0007669"/>
    <property type="project" value="TreeGrafter"/>
</dbReference>
<feature type="transmembrane region" description="Helical" evidence="8">
    <location>
        <begin position="48"/>
        <end position="76"/>
    </location>
</feature>
<evidence type="ECO:0000256" key="5">
    <source>
        <dbReference type="ARBA" id="ARBA00022989"/>
    </source>
</evidence>
<comment type="subcellular location">
    <subcellularLocation>
        <location evidence="1">Cell membrane</location>
        <topology evidence="1">Multi-pass membrane protein</topology>
    </subcellularLocation>
</comment>
<comment type="caution">
    <text evidence="9">The sequence shown here is derived from an EMBL/GenBank/DDBJ whole genome shotgun (WGS) entry which is preliminary data.</text>
</comment>
<keyword evidence="2" id="KW-1003">Cell membrane</keyword>
<keyword evidence="3 9" id="KW-0808">Transferase</keyword>
<keyword evidence="7" id="KW-0460">Magnesium</keyword>
<keyword evidence="4 8" id="KW-0812">Transmembrane</keyword>
<dbReference type="GO" id="GO:0046872">
    <property type="term" value="F:metal ion binding"/>
    <property type="evidence" value="ECO:0007669"/>
    <property type="project" value="UniProtKB-KW"/>
</dbReference>
<protein>
    <submittedName>
        <fullName evidence="9">UDP-GlcNAc:undecaprenyl-phosphate GlcNAc-1-phosphate transferase</fullName>
        <ecNumber evidence="9">2.7.8.33</ecNumber>
    </submittedName>
</protein>
<keyword evidence="10" id="KW-1185">Reference proteome</keyword>
<proteinExistence type="predicted"/>
<evidence type="ECO:0000256" key="1">
    <source>
        <dbReference type="ARBA" id="ARBA00004651"/>
    </source>
</evidence>
<feature type="transmembrane region" description="Helical" evidence="8">
    <location>
        <begin position="168"/>
        <end position="187"/>
    </location>
</feature>
<evidence type="ECO:0000313" key="9">
    <source>
        <dbReference type="EMBL" id="NIH55325.1"/>
    </source>
</evidence>
<evidence type="ECO:0000256" key="3">
    <source>
        <dbReference type="ARBA" id="ARBA00022679"/>
    </source>
</evidence>
<dbReference type="EMBL" id="JAAMOX010000004">
    <property type="protein sequence ID" value="NIH55325.1"/>
    <property type="molecule type" value="Genomic_DNA"/>
</dbReference>
<dbReference type="Pfam" id="PF00953">
    <property type="entry name" value="Glycos_transf_4"/>
    <property type="match status" value="1"/>
</dbReference>
<dbReference type="CDD" id="cd06853">
    <property type="entry name" value="GT_WecA_like"/>
    <property type="match status" value="1"/>
</dbReference>
<evidence type="ECO:0000256" key="2">
    <source>
        <dbReference type="ARBA" id="ARBA00022475"/>
    </source>
</evidence>
<feature type="transmembrane region" description="Helical" evidence="8">
    <location>
        <begin position="138"/>
        <end position="156"/>
    </location>
</feature>
<feature type="transmembrane region" description="Helical" evidence="8">
    <location>
        <begin position="6"/>
        <end position="27"/>
    </location>
</feature>
<dbReference type="Proteomes" id="UP000541033">
    <property type="component" value="Unassembled WGS sequence"/>
</dbReference>
<dbReference type="GO" id="GO:0036380">
    <property type="term" value="F:UDP-N-acetylglucosamine-undecaprenyl-phosphate N-acetylglucosaminephosphotransferase activity"/>
    <property type="evidence" value="ECO:0007669"/>
    <property type="project" value="UniProtKB-EC"/>
</dbReference>
<gene>
    <name evidence="9" type="ORF">FHX76_003246</name>
</gene>
<name>A0A7X5R4T4_9MICO</name>
<keyword evidence="7" id="KW-0479">Metal-binding</keyword>
<evidence type="ECO:0000256" key="7">
    <source>
        <dbReference type="PIRSR" id="PIRSR600715-1"/>
    </source>
</evidence>
<feature type="transmembrane region" description="Helical" evidence="8">
    <location>
        <begin position="231"/>
        <end position="249"/>
    </location>
</feature>
<keyword evidence="6 8" id="KW-0472">Membrane</keyword>
<comment type="cofactor">
    <cofactor evidence="7">
        <name>Mg(2+)</name>
        <dbReference type="ChEBI" id="CHEBI:18420"/>
    </cofactor>
</comment>
<dbReference type="AlphaFoldDB" id="A0A7X5R4T4"/>
<dbReference type="GO" id="GO:0071555">
    <property type="term" value="P:cell wall organization"/>
    <property type="evidence" value="ECO:0007669"/>
    <property type="project" value="TreeGrafter"/>
</dbReference>
<evidence type="ECO:0000256" key="6">
    <source>
        <dbReference type="ARBA" id="ARBA00023136"/>
    </source>
</evidence>
<dbReference type="PANTHER" id="PTHR22926">
    <property type="entry name" value="PHOSPHO-N-ACETYLMURAMOYL-PENTAPEPTIDE-TRANSFERASE"/>
    <property type="match status" value="1"/>
</dbReference>
<dbReference type="InterPro" id="IPR018480">
    <property type="entry name" value="PNAcMuramoyl-5peptid_Trfase_CS"/>
</dbReference>
<feature type="transmembrane region" description="Helical" evidence="8">
    <location>
        <begin position="114"/>
        <end position="132"/>
    </location>
</feature>
<feature type="binding site" evidence="7">
    <location>
        <position position="228"/>
    </location>
    <ligand>
        <name>Mg(2+)</name>
        <dbReference type="ChEBI" id="CHEBI:18420"/>
    </ligand>
</feature>
<feature type="transmembrane region" description="Helical" evidence="8">
    <location>
        <begin position="82"/>
        <end position="102"/>
    </location>
</feature>
<dbReference type="GO" id="GO:0009103">
    <property type="term" value="P:lipopolysaccharide biosynthetic process"/>
    <property type="evidence" value="ECO:0007669"/>
    <property type="project" value="TreeGrafter"/>
</dbReference>
<keyword evidence="5 8" id="KW-1133">Transmembrane helix</keyword>
<reference evidence="9 10" key="1">
    <citation type="submission" date="2020-02" db="EMBL/GenBank/DDBJ databases">
        <title>Sequencing the genomes of 1000 actinobacteria strains.</title>
        <authorList>
            <person name="Klenk H.-P."/>
        </authorList>
    </citation>
    <scope>NUCLEOTIDE SEQUENCE [LARGE SCALE GENOMIC DNA]</scope>
    <source>
        <strain evidence="9 10">DSM 27960</strain>
    </source>
</reference>
<feature type="transmembrane region" description="Helical" evidence="8">
    <location>
        <begin position="314"/>
        <end position="334"/>
    </location>
</feature>
<dbReference type="RefSeq" id="WP_167152423.1">
    <property type="nucleotide sequence ID" value="NZ_JAAMOX010000004.1"/>
</dbReference>
<feature type="transmembrane region" description="Helical" evidence="8">
    <location>
        <begin position="199"/>
        <end position="219"/>
    </location>
</feature>
<evidence type="ECO:0000256" key="4">
    <source>
        <dbReference type="ARBA" id="ARBA00022692"/>
    </source>
</evidence>
<organism evidence="9 10">
    <name type="scientific">Lysinibacter cavernae</name>
    <dbReference type="NCBI Taxonomy" id="1640652"/>
    <lineage>
        <taxon>Bacteria</taxon>
        <taxon>Bacillati</taxon>
        <taxon>Actinomycetota</taxon>
        <taxon>Actinomycetes</taxon>
        <taxon>Micrococcales</taxon>
        <taxon>Microbacteriaceae</taxon>
        <taxon>Lysinibacter</taxon>
    </lineage>
</organism>
<feature type="binding site" evidence="7">
    <location>
        <position position="160"/>
    </location>
    <ligand>
        <name>Mg(2+)</name>
        <dbReference type="ChEBI" id="CHEBI:18420"/>
    </ligand>
</feature>
<dbReference type="GO" id="GO:0005886">
    <property type="term" value="C:plasma membrane"/>
    <property type="evidence" value="ECO:0007669"/>
    <property type="project" value="UniProtKB-SubCell"/>
</dbReference>